<dbReference type="CDD" id="cd06588">
    <property type="entry name" value="PhnB_like"/>
    <property type="match status" value="1"/>
</dbReference>
<dbReference type="AlphaFoldDB" id="A0A0H3GIQ7"/>
<dbReference type="PANTHER" id="PTHR33990:SF1">
    <property type="entry name" value="PROTEIN YJDN"/>
    <property type="match status" value="1"/>
</dbReference>
<dbReference type="EMBL" id="CP002002">
    <property type="protein sequence ID" value="AEO05818.1"/>
    <property type="molecule type" value="Genomic_DNA"/>
</dbReference>
<dbReference type="PANTHER" id="PTHR33990">
    <property type="entry name" value="PROTEIN YJDN-RELATED"/>
    <property type="match status" value="1"/>
</dbReference>
<gene>
    <name evidence="2" type="ordered locus">LMRG_02242</name>
</gene>
<sequence length="137" mass="15774">MSFAVPYLVFNGEGQDALTFYADVFQAEITNVQRFKEMNNFDGDAVFGERLMHSRLAKNGEEFIYITDAPYDGFTTGNRVTILINFETEDDIKYAYEVLSATGKVEMELQVAFWGSTYAQVTDRFGVFWQLNFYKKS</sequence>
<dbReference type="Proteomes" id="UP000001288">
    <property type="component" value="Chromosome"/>
</dbReference>
<dbReference type="RefSeq" id="WP_014600645.1">
    <property type="nucleotide sequence ID" value="NC_017544.1"/>
</dbReference>
<organism evidence="2 3">
    <name type="scientific">Listeria monocytogenes serotype 1/2a (strain 10403S)</name>
    <dbReference type="NCBI Taxonomy" id="393133"/>
    <lineage>
        <taxon>Bacteria</taxon>
        <taxon>Bacillati</taxon>
        <taxon>Bacillota</taxon>
        <taxon>Bacilli</taxon>
        <taxon>Bacillales</taxon>
        <taxon>Listeriaceae</taxon>
        <taxon>Listeria</taxon>
    </lineage>
</organism>
<evidence type="ECO:0000313" key="2">
    <source>
        <dbReference type="EMBL" id="AEO05818.1"/>
    </source>
</evidence>
<proteinExistence type="predicted"/>
<dbReference type="SUPFAM" id="SSF54593">
    <property type="entry name" value="Glyoxalase/Bleomycin resistance protein/Dihydroxybiphenyl dioxygenase"/>
    <property type="match status" value="1"/>
</dbReference>
<dbReference type="Gene3D" id="3.10.180.10">
    <property type="entry name" value="2,3-Dihydroxybiphenyl 1,2-Dioxygenase, domain 1"/>
    <property type="match status" value="1"/>
</dbReference>
<protein>
    <submittedName>
        <fullName evidence="2">PhnB protein</fullName>
    </submittedName>
</protein>
<accession>A0A0H3GIQ7</accession>
<name>A0A0H3GIQ7_LISM4</name>
<feature type="domain" description="PhnB-like" evidence="1">
    <location>
        <begin position="5"/>
        <end position="131"/>
    </location>
</feature>
<evidence type="ECO:0000259" key="1">
    <source>
        <dbReference type="Pfam" id="PF06983"/>
    </source>
</evidence>
<reference evidence="3" key="1">
    <citation type="submission" date="2010-04" db="EMBL/GenBank/DDBJ databases">
        <title>The genome sequence of Listeria monocytogenes strain 10403S.</title>
        <authorList>
            <consortium name="The Broad Institute Genome Sequencing Platform"/>
            <consortium name="The Broad Institute Genome Sequencing Center for Infectious Disease."/>
            <person name="Borowsky M."/>
            <person name="Borodovsky M."/>
            <person name="Young S.K."/>
            <person name="Zeng Q."/>
            <person name="Koehrsen M."/>
            <person name="Fitzgerald M."/>
            <person name="Wiedmann M."/>
            <person name="Swaminathan B."/>
            <person name="Lauer P."/>
            <person name="Portnoy D."/>
            <person name="Cossart P."/>
            <person name="Buchrieser C."/>
            <person name="Higgins D."/>
            <person name="Abouelleil A."/>
            <person name="Alvarado L."/>
            <person name="Arachchi H.M."/>
            <person name="Berlin A."/>
            <person name="Borenstein D."/>
            <person name="Brown A."/>
            <person name="Chapman S.B."/>
            <person name="Chen Z."/>
            <person name="Dunbar C.D."/>
            <person name="Engels R."/>
            <person name="Freedman E."/>
            <person name="Gearin G."/>
            <person name="Gellesch M."/>
            <person name="Goldberg J."/>
            <person name="Griggs A."/>
            <person name="Gujja S."/>
            <person name="Heilman E."/>
            <person name="Heiman D."/>
            <person name="Howarth C."/>
            <person name="Jen D."/>
            <person name="Larson L."/>
            <person name="Lui A."/>
            <person name="MacDonald J."/>
            <person name="Mehta T."/>
            <person name="Montmayeur A."/>
            <person name="Neiman D."/>
            <person name="Park D."/>
            <person name="Pearson M."/>
            <person name="Priest M."/>
            <person name="Richards J."/>
            <person name="Roberts A."/>
            <person name="Saif S."/>
            <person name="Shea T."/>
            <person name="Shenoy N."/>
            <person name="Sisk P."/>
            <person name="Stolte C."/>
            <person name="Sykes S."/>
            <person name="Walk T."/>
            <person name="White J."/>
            <person name="Yandava C."/>
            <person name="Haas B."/>
            <person name="Nusbaum C."/>
            <person name="Birren B."/>
        </authorList>
    </citation>
    <scope>NUCLEOTIDE SEQUENCE [LARGE SCALE GENOMIC DNA]</scope>
    <source>
        <strain evidence="3">10403S</strain>
    </source>
</reference>
<dbReference type="Pfam" id="PF06983">
    <property type="entry name" value="3-dmu-9_3-mt"/>
    <property type="match status" value="1"/>
</dbReference>
<dbReference type="KEGG" id="lmt:LMRG_02242"/>
<dbReference type="HOGENOM" id="CLU_046006_17_5_9"/>
<dbReference type="InterPro" id="IPR028973">
    <property type="entry name" value="PhnB-like"/>
</dbReference>
<dbReference type="InterPro" id="IPR029068">
    <property type="entry name" value="Glyas_Bleomycin-R_OHBP_Dase"/>
</dbReference>
<evidence type="ECO:0000313" key="3">
    <source>
        <dbReference type="Proteomes" id="UP000001288"/>
    </source>
</evidence>